<comment type="subcellular location">
    <subcellularLocation>
        <location evidence="1">Cell membrane</location>
        <topology evidence="1">Lipid-anchor</topology>
        <topology evidence="1">GPI-anchor</topology>
    </subcellularLocation>
</comment>
<evidence type="ECO:0000256" key="8">
    <source>
        <dbReference type="ARBA" id="ARBA00023288"/>
    </source>
</evidence>
<keyword evidence="8" id="KW-0449">Lipoprotein</keyword>
<evidence type="ECO:0000256" key="7">
    <source>
        <dbReference type="ARBA" id="ARBA00023180"/>
    </source>
</evidence>
<dbReference type="Gene3D" id="1.10.110.10">
    <property type="entry name" value="Plant lipid-transfer and hydrophobic proteins"/>
    <property type="match status" value="1"/>
</dbReference>
<dbReference type="GO" id="GO:0005886">
    <property type="term" value="C:plasma membrane"/>
    <property type="evidence" value="ECO:0007669"/>
    <property type="project" value="UniProtKB-SubCell"/>
</dbReference>
<keyword evidence="5" id="KW-0732">Signal</keyword>
<keyword evidence="4" id="KW-0472">Membrane</keyword>
<dbReference type="STRING" id="22663.A0A2I0JT73"/>
<evidence type="ECO:0000256" key="4">
    <source>
        <dbReference type="ARBA" id="ARBA00022622"/>
    </source>
</evidence>
<dbReference type="GO" id="GO:0098552">
    <property type="term" value="C:side of membrane"/>
    <property type="evidence" value="ECO:0007669"/>
    <property type="project" value="UniProtKB-KW"/>
</dbReference>
<evidence type="ECO:0000313" key="9">
    <source>
        <dbReference type="EMBL" id="PKI59519.1"/>
    </source>
</evidence>
<dbReference type="InterPro" id="IPR000528">
    <property type="entry name" value="Plant_nsLTP"/>
</dbReference>
<evidence type="ECO:0000313" key="10">
    <source>
        <dbReference type="Proteomes" id="UP000233551"/>
    </source>
</evidence>
<keyword evidence="10" id="KW-1185">Reference proteome</keyword>
<evidence type="ECO:0000256" key="6">
    <source>
        <dbReference type="ARBA" id="ARBA00023157"/>
    </source>
</evidence>
<evidence type="ECO:0000256" key="1">
    <source>
        <dbReference type="ARBA" id="ARBA00004609"/>
    </source>
</evidence>
<evidence type="ECO:0000256" key="5">
    <source>
        <dbReference type="ARBA" id="ARBA00022729"/>
    </source>
</evidence>
<accession>A0A2I0JT73</accession>
<dbReference type="InterPro" id="IPR016140">
    <property type="entry name" value="Bifunc_inhib/LTP/seed_store"/>
</dbReference>
<keyword evidence="6" id="KW-1015">Disulfide bond</keyword>
<organism evidence="9 10">
    <name type="scientific">Punica granatum</name>
    <name type="common">Pomegranate</name>
    <dbReference type="NCBI Taxonomy" id="22663"/>
    <lineage>
        <taxon>Eukaryota</taxon>
        <taxon>Viridiplantae</taxon>
        <taxon>Streptophyta</taxon>
        <taxon>Embryophyta</taxon>
        <taxon>Tracheophyta</taxon>
        <taxon>Spermatophyta</taxon>
        <taxon>Magnoliopsida</taxon>
        <taxon>eudicotyledons</taxon>
        <taxon>Gunneridae</taxon>
        <taxon>Pentapetalae</taxon>
        <taxon>rosids</taxon>
        <taxon>malvids</taxon>
        <taxon>Myrtales</taxon>
        <taxon>Lythraceae</taxon>
        <taxon>Punica</taxon>
    </lineage>
</organism>
<sequence>MDSAKFVMVAVLAVALAAGVAEGQATASCLQKLTPCVQYLNRTGVPPDTCCSPVKEAVANEKACLCSVYNTPGLLQSFGVNSTQVAAVAKSCGVNADASTICSATSSPSPSSTPPATPGNGGNASSRIAGIRIPSMILLWVSLVLCLRA</sequence>
<dbReference type="GO" id="GO:0006869">
    <property type="term" value="P:lipid transport"/>
    <property type="evidence" value="ECO:0007669"/>
    <property type="project" value="InterPro"/>
</dbReference>
<keyword evidence="7" id="KW-0325">Glycoprotein</keyword>
<keyword evidence="3" id="KW-1003">Cell membrane</keyword>
<dbReference type="AlphaFoldDB" id="A0A2I0JT73"/>
<proteinExistence type="inferred from homology"/>
<dbReference type="GO" id="GO:0008289">
    <property type="term" value="F:lipid binding"/>
    <property type="evidence" value="ECO:0007669"/>
    <property type="project" value="InterPro"/>
</dbReference>
<dbReference type="InterPro" id="IPR036312">
    <property type="entry name" value="Bifun_inhib/LTP/seed_sf"/>
</dbReference>
<protein>
    <submittedName>
        <fullName evidence="9">Uncharacterized protein</fullName>
    </submittedName>
</protein>
<dbReference type="OrthoDB" id="690947at2759"/>
<name>A0A2I0JT73_PUNGR</name>
<dbReference type="CDD" id="cd00010">
    <property type="entry name" value="AAI_LTSS"/>
    <property type="match status" value="1"/>
</dbReference>
<dbReference type="PANTHER" id="PTHR33044">
    <property type="entry name" value="BIFUNCTIONAL INHIBITOR/LIPID-TRANSFER PROTEIN/SEED STORAGE 2S ALBUMIN SUPERFAMILY PROTEIN-RELATED"/>
    <property type="match status" value="1"/>
</dbReference>
<dbReference type="SUPFAM" id="SSF47699">
    <property type="entry name" value="Bifunctional inhibitor/lipid-transfer protein/seed storage 2S albumin"/>
    <property type="match status" value="1"/>
</dbReference>
<dbReference type="PRINTS" id="PR00382">
    <property type="entry name" value="LIPIDTRNSFER"/>
</dbReference>
<dbReference type="GeneID" id="116193249"/>
<evidence type="ECO:0000256" key="2">
    <source>
        <dbReference type="ARBA" id="ARBA00009748"/>
    </source>
</evidence>
<keyword evidence="4" id="KW-0336">GPI-anchor</keyword>
<comment type="caution">
    <text evidence="9">The sequence shown here is derived from an EMBL/GenBank/DDBJ whole genome shotgun (WGS) entry which is preliminary data.</text>
</comment>
<dbReference type="Pfam" id="PF14368">
    <property type="entry name" value="LTP_2"/>
    <property type="match status" value="1"/>
</dbReference>
<dbReference type="EMBL" id="PGOL01001267">
    <property type="protein sequence ID" value="PKI59519.1"/>
    <property type="molecule type" value="Genomic_DNA"/>
</dbReference>
<dbReference type="InterPro" id="IPR043325">
    <property type="entry name" value="LTSS"/>
</dbReference>
<dbReference type="Proteomes" id="UP000233551">
    <property type="component" value="Unassembled WGS sequence"/>
</dbReference>
<comment type="similarity">
    <text evidence="2">Belongs to the plant LTP family.</text>
</comment>
<gene>
    <name evidence="9" type="ORF">CRG98_020047</name>
</gene>
<evidence type="ECO:0000256" key="3">
    <source>
        <dbReference type="ARBA" id="ARBA00022475"/>
    </source>
</evidence>
<reference evidence="9 10" key="1">
    <citation type="submission" date="2017-11" db="EMBL/GenBank/DDBJ databases">
        <title>De-novo sequencing of pomegranate (Punica granatum L.) genome.</title>
        <authorList>
            <person name="Akparov Z."/>
            <person name="Amiraslanov A."/>
            <person name="Hajiyeva S."/>
            <person name="Abbasov M."/>
            <person name="Kaur K."/>
            <person name="Hamwieh A."/>
            <person name="Solovyev V."/>
            <person name="Salamov A."/>
            <person name="Braich B."/>
            <person name="Kosarev P."/>
            <person name="Mahmoud A."/>
            <person name="Hajiyev E."/>
            <person name="Babayeva S."/>
            <person name="Izzatullayeva V."/>
            <person name="Mammadov A."/>
            <person name="Mammadov A."/>
            <person name="Sharifova S."/>
            <person name="Ojaghi J."/>
            <person name="Eynullazada K."/>
            <person name="Bayramov B."/>
            <person name="Abdulazimova A."/>
            <person name="Shahmuradov I."/>
        </authorList>
    </citation>
    <scope>NUCLEOTIDE SEQUENCE [LARGE SCALE GENOMIC DNA]</scope>
    <source>
        <strain evidence="10">cv. AG2017</strain>
        <tissue evidence="9">Leaf</tissue>
    </source>
</reference>